<evidence type="ECO:0000256" key="4">
    <source>
        <dbReference type="ARBA" id="ARBA00023163"/>
    </source>
</evidence>
<dbReference type="InterPro" id="IPR000847">
    <property type="entry name" value="LysR_HTH_N"/>
</dbReference>
<reference evidence="6 7" key="1">
    <citation type="submission" date="2020-08" db="EMBL/GenBank/DDBJ databases">
        <title>Genomic Encyclopedia of Type Strains, Phase III (KMG-III): the genomes of soil and plant-associated and newly described type strains.</title>
        <authorList>
            <person name="Whitman W."/>
        </authorList>
    </citation>
    <scope>NUCLEOTIDE SEQUENCE [LARGE SCALE GENOMIC DNA]</scope>
    <source>
        <strain evidence="6 7">CECT 7744</strain>
    </source>
</reference>
<keyword evidence="7" id="KW-1185">Reference proteome</keyword>
<dbReference type="GO" id="GO:0003700">
    <property type="term" value="F:DNA-binding transcription factor activity"/>
    <property type="evidence" value="ECO:0007669"/>
    <property type="project" value="InterPro"/>
</dbReference>
<sequence>MLNPQWLRTFTTLAELGNFTRTADHLGLTQAAVSQHVRHLESRLGPLMLRRPRRLELTPAGHAFLAYCQEVEQADKRLQLRLSEADAEHGEVSLISPGSIGLSLYTELLDLQLASPGLVVRHRFAPDDEVLDAVLNNRYELGLVSLKPDDPRLVATLFAEEPLELVVPAHGKGHEWSDLQRLGFIDHPDGQAMATRLLSRRFPGHPGIRSLPLRGFSNQIGLILEPVARGLGFTVLPCYARQAFARQEEIRVVEGGASVVDTLWLVHRAEWPLSSRAQLALEHLRRRGKFRNV</sequence>
<dbReference type="Pfam" id="PF00126">
    <property type="entry name" value="HTH_1"/>
    <property type="match status" value="1"/>
</dbReference>
<dbReference type="SUPFAM" id="SSF46785">
    <property type="entry name" value="Winged helix' DNA-binding domain"/>
    <property type="match status" value="1"/>
</dbReference>
<dbReference type="CDD" id="cd05466">
    <property type="entry name" value="PBP2_LTTR_substrate"/>
    <property type="match status" value="1"/>
</dbReference>
<evidence type="ECO:0000313" key="7">
    <source>
        <dbReference type="Proteomes" id="UP000518892"/>
    </source>
</evidence>
<dbReference type="Proteomes" id="UP000518892">
    <property type="component" value="Unassembled WGS sequence"/>
</dbReference>
<comment type="similarity">
    <text evidence="1">Belongs to the LysR transcriptional regulatory family.</text>
</comment>
<evidence type="ECO:0000259" key="5">
    <source>
        <dbReference type="PROSITE" id="PS50931"/>
    </source>
</evidence>
<evidence type="ECO:0000256" key="1">
    <source>
        <dbReference type="ARBA" id="ARBA00009437"/>
    </source>
</evidence>
<keyword evidence="4" id="KW-0804">Transcription</keyword>
<dbReference type="PRINTS" id="PR00039">
    <property type="entry name" value="HTHLYSR"/>
</dbReference>
<dbReference type="EMBL" id="JACHXR010000005">
    <property type="protein sequence ID" value="MBB3231327.1"/>
    <property type="molecule type" value="Genomic_DNA"/>
</dbReference>
<protein>
    <submittedName>
        <fullName evidence="6">DNA-binding transcriptional LysR family regulator</fullName>
    </submittedName>
</protein>
<evidence type="ECO:0000313" key="6">
    <source>
        <dbReference type="EMBL" id="MBB3231327.1"/>
    </source>
</evidence>
<dbReference type="PANTHER" id="PTHR30126:SF99">
    <property type="entry name" value="TRANSCRIPTIONAL REGULATOR LYSR FAMILY"/>
    <property type="match status" value="1"/>
</dbReference>
<dbReference type="GO" id="GO:0000976">
    <property type="term" value="F:transcription cis-regulatory region binding"/>
    <property type="evidence" value="ECO:0007669"/>
    <property type="project" value="TreeGrafter"/>
</dbReference>
<dbReference type="SUPFAM" id="SSF53850">
    <property type="entry name" value="Periplasmic binding protein-like II"/>
    <property type="match status" value="1"/>
</dbReference>
<keyword evidence="3 6" id="KW-0238">DNA-binding</keyword>
<keyword evidence="2" id="KW-0805">Transcription regulation</keyword>
<organism evidence="6 7">
    <name type="scientific">Halomonas stenophila</name>
    <dbReference type="NCBI Taxonomy" id="795312"/>
    <lineage>
        <taxon>Bacteria</taxon>
        <taxon>Pseudomonadati</taxon>
        <taxon>Pseudomonadota</taxon>
        <taxon>Gammaproteobacteria</taxon>
        <taxon>Oceanospirillales</taxon>
        <taxon>Halomonadaceae</taxon>
        <taxon>Halomonas</taxon>
    </lineage>
</organism>
<feature type="domain" description="HTH lysR-type" evidence="5">
    <location>
        <begin position="2"/>
        <end position="58"/>
    </location>
</feature>
<dbReference type="PROSITE" id="PS50931">
    <property type="entry name" value="HTH_LYSR"/>
    <property type="match status" value="1"/>
</dbReference>
<accession>A0A7W5HLB3</accession>
<dbReference type="InterPro" id="IPR036390">
    <property type="entry name" value="WH_DNA-bd_sf"/>
</dbReference>
<evidence type="ECO:0000256" key="3">
    <source>
        <dbReference type="ARBA" id="ARBA00023125"/>
    </source>
</evidence>
<gene>
    <name evidence="6" type="ORF">FHR97_002182</name>
</gene>
<dbReference type="InterPro" id="IPR036388">
    <property type="entry name" value="WH-like_DNA-bd_sf"/>
</dbReference>
<dbReference type="InterPro" id="IPR005119">
    <property type="entry name" value="LysR_subst-bd"/>
</dbReference>
<proteinExistence type="inferred from homology"/>
<dbReference type="PANTHER" id="PTHR30126">
    <property type="entry name" value="HTH-TYPE TRANSCRIPTIONAL REGULATOR"/>
    <property type="match status" value="1"/>
</dbReference>
<dbReference type="Gene3D" id="3.40.190.10">
    <property type="entry name" value="Periplasmic binding protein-like II"/>
    <property type="match status" value="2"/>
</dbReference>
<comment type="caution">
    <text evidence="6">The sequence shown here is derived from an EMBL/GenBank/DDBJ whole genome shotgun (WGS) entry which is preliminary data.</text>
</comment>
<evidence type="ECO:0000256" key="2">
    <source>
        <dbReference type="ARBA" id="ARBA00023015"/>
    </source>
</evidence>
<dbReference type="AlphaFoldDB" id="A0A7W5HLB3"/>
<dbReference type="RefSeq" id="WP_183383811.1">
    <property type="nucleotide sequence ID" value="NZ_JACHXR010000005.1"/>
</dbReference>
<dbReference type="Pfam" id="PF03466">
    <property type="entry name" value="LysR_substrate"/>
    <property type="match status" value="1"/>
</dbReference>
<name>A0A7W5HLB3_9GAMM</name>
<dbReference type="Gene3D" id="1.10.10.10">
    <property type="entry name" value="Winged helix-like DNA-binding domain superfamily/Winged helix DNA-binding domain"/>
    <property type="match status" value="1"/>
</dbReference>